<keyword evidence="5" id="KW-1185">Reference proteome</keyword>
<evidence type="ECO:0000313" key="5">
    <source>
        <dbReference type="Proteomes" id="UP000290289"/>
    </source>
</evidence>
<dbReference type="Pfam" id="PF06880">
    <property type="entry name" value="DUF1262"/>
    <property type="match status" value="1"/>
</dbReference>
<accession>A0A498J2J0</accession>
<dbReference type="PANTHER" id="PTHR31050">
    <property type="entry name" value="OS08G0413200 PROTEIN"/>
    <property type="match status" value="1"/>
</dbReference>
<dbReference type="EMBL" id="RDQH01000335">
    <property type="protein sequence ID" value="RXH89758.1"/>
    <property type="molecule type" value="Genomic_DNA"/>
</dbReference>
<name>A0A498J2J0_MALDO</name>
<comment type="caution">
    <text evidence="4">The sequence shown here is derived from an EMBL/GenBank/DDBJ whole genome shotgun (WGS) entry which is preliminary data.</text>
</comment>
<dbReference type="PANTHER" id="PTHR31050:SF4">
    <property type="entry name" value="DUF1262 FAMILY PROTEIN (DUF1262)"/>
    <property type="match status" value="1"/>
</dbReference>
<evidence type="ECO:0000259" key="3">
    <source>
        <dbReference type="Pfam" id="PF01676"/>
    </source>
</evidence>
<feature type="domain" description="Metalloenzyme" evidence="3">
    <location>
        <begin position="67"/>
        <end position="138"/>
    </location>
</feature>
<keyword evidence="2" id="KW-1133">Transmembrane helix</keyword>
<dbReference type="AlphaFoldDB" id="A0A498J2J0"/>
<keyword evidence="2" id="KW-0812">Transmembrane</keyword>
<feature type="compositionally biased region" description="Basic and acidic residues" evidence="1">
    <location>
        <begin position="202"/>
        <end position="212"/>
    </location>
</feature>
<keyword evidence="2" id="KW-0472">Membrane</keyword>
<organism evidence="4 5">
    <name type="scientific">Malus domestica</name>
    <name type="common">Apple</name>
    <name type="synonym">Pyrus malus</name>
    <dbReference type="NCBI Taxonomy" id="3750"/>
    <lineage>
        <taxon>Eukaryota</taxon>
        <taxon>Viridiplantae</taxon>
        <taxon>Streptophyta</taxon>
        <taxon>Embryophyta</taxon>
        <taxon>Tracheophyta</taxon>
        <taxon>Spermatophyta</taxon>
        <taxon>Magnoliopsida</taxon>
        <taxon>eudicotyledons</taxon>
        <taxon>Gunneridae</taxon>
        <taxon>Pentapetalae</taxon>
        <taxon>rosids</taxon>
        <taxon>fabids</taxon>
        <taxon>Rosales</taxon>
        <taxon>Rosaceae</taxon>
        <taxon>Amygdaloideae</taxon>
        <taxon>Maleae</taxon>
        <taxon>Malus</taxon>
    </lineage>
</organism>
<proteinExistence type="predicted"/>
<reference evidence="4 5" key="1">
    <citation type="submission" date="2018-10" db="EMBL/GenBank/DDBJ databases">
        <title>A high-quality apple genome assembly.</title>
        <authorList>
            <person name="Hu J."/>
        </authorList>
    </citation>
    <scope>NUCLEOTIDE SEQUENCE [LARGE SCALE GENOMIC DNA]</scope>
    <source>
        <strain evidence="5">cv. HFTH1</strain>
        <tissue evidence="4">Young leaf</tissue>
    </source>
</reference>
<dbReference type="GO" id="GO:0003824">
    <property type="term" value="F:catalytic activity"/>
    <property type="evidence" value="ECO:0007669"/>
    <property type="project" value="InterPro"/>
</dbReference>
<protein>
    <recommendedName>
        <fullName evidence="3">Metalloenzyme domain-containing protein</fullName>
    </recommendedName>
</protein>
<dbReference type="STRING" id="3750.A0A498J2J0"/>
<feature type="region of interest" description="Disordered" evidence="1">
    <location>
        <begin position="196"/>
        <end position="222"/>
    </location>
</feature>
<dbReference type="InterPro" id="IPR017850">
    <property type="entry name" value="Alkaline_phosphatase_core_sf"/>
</dbReference>
<gene>
    <name evidence="4" type="ORF">DVH24_032115</name>
</gene>
<evidence type="ECO:0000313" key="4">
    <source>
        <dbReference type="EMBL" id="RXH89758.1"/>
    </source>
</evidence>
<dbReference type="GO" id="GO:0046872">
    <property type="term" value="F:metal ion binding"/>
    <property type="evidence" value="ECO:0007669"/>
    <property type="project" value="InterPro"/>
</dbReference>
<dbReference type="InterPro" id="IPR010683">
    <property type="entry name" value="DUF1262"/>
</dbReference>
<sequence>MCLYWGKISTNQANQMAMILGSFTLRSMMFSGSSFFFFFFSYHATTHMQSYSMNGGFLLRPQNIDQAIDDAGHDKATLFKVKAMEAVDRARGQLARLLWEAESTGNFEYFLCVTGDHSTPVEYGDHSFEPVPFTICSLKDFVSVRGEKTILGGFLDPFPLATVKDGENLAEDVNKGRESNSLKLSAAIHSSKGMMPWASPRWGDDGNNKEKSPSTLSLHPPDAPHSGFMVITDEDAEAHDASCWGLCKRRKVSKLPFPQDKILTIVYTSEFQEATKTKVWFIPVLDQPLSSHCYYVIKASGRHKGKAYRCARERDTVKCCFNDFLGDKKPRVLNYRDIYQQVKIHRFEGGGFFARAVAPDGVPPKFLKKKGWKVRSSSMYRSQLGEALGLDASLRSRLPDFNVTIFQKRSRTSTVGNWYCPFVFVRERATIRQQMKKSKYYRVTFEQWWEEIYSCGNVNREGNVVNVSVDVQREVAMVSAMQAVKDCRNGRTGFTWYKAHNPYSKKVVSVGLSSAIVQNMRWVLEAGGWVSGGDEMDVRVEKAEEITSATRWRKFGCYVLVESFSLKRMDGSFVWRSDFRHTDKIRCKWE</sequence>
<dbReference type="Pfam" id="PF01676">
    <property type="entry name" value="Metalloenzyme"/>
    <property type="match status" value="1"/>
</dbReference>
<dbReference type="Gene3D" id="3.40.720.10">
    <property type="entry name" value="Alkaline Phosphatase, subunit A"/>
    <property type="match status" value="1"/>
</dbReference>
<dbReference type="Proteomes" id="UP000290289">
    <property type="component" value="Chromosome 9"/>
</dbReference>
<dbReference type="InterPro" id="IPR006124">
    <property type="entry name" value="Metalloenzyme"/>
</dbReference>
<evidence type="ECO:0000256" key="1">
    <source>
        <dbReference type="SAM" id="MobiDB-lite"/>
    </source>
</evidence>
<evidence type="ECO:0000256" key="2">
    <source>
        <dbReference type="SAM" id="Phobius"/>
    </source>
</evidence>
<dbReference type="SUPFAM" id="SSF53649">
    <property type="entry name" value="Alkaline phosphatase-like"/>
    <property type="match status" value="1"/>
</dbReference>
<feature type="transmembrane region" description="Helical" evidence="2">
    <location>
        <begin position="23"/>
        <end position="44"/>
    </location>
</feature>